<comment type="function">
    <text evidence="4">May be an activator protein for the gylABX operon.</text>
</comment>
<dbReference type="PANTHER" id="PTHR30136:SF35">
    <property type="entry name" value="HTH-TYPE TRANSCRIPTIONAL REGULATOR RV1719"/>
    <property type="match status" value="1"/>
</dbReference>
<evidence type="ECO:0000259" key="6">
    <source>
        <dbReference type="PROSITE" id="PS51077"/>
    </source>
</evidence>
<dbReference type="InterPro" id="IPR005471">
    <property type="entry name" value="Tscrpt_reg_IclR_N"/>
</dbReference>
<keyword evidence="3" id="KW-0804">Transcription</keyword>
<dbReference type="GO" id="GO:0003677">
    <property type="term" value="F:DNA binding"/>
    <property type="evidence" value="ECO:0007669"/>
    <property type="project" value="UniProtKB-KW"/>
</dbReference>
<dbReference type="AlphaFoldDB" id="A0A939DA35"/>
<dbReference type="FunFam" id="1.10.10.10:FF:000056">
    <property type="entry name" value="IclR family transcriptional regulator"/>
    <property type="match status" value="1"/>
</dbReference>
<dbReference type="PROSITE" id="PS51078">
    <property type="entry name" value="ICLR_ED"/>
    <property type="match status" value="1"/>
</dbReference>
<keyword evidence="1" id="KW-0805">Transcription regulation</keyword>
<dbReference type="InterPro" id="IPR014757">
    <property type="entry name" value="Tscrpt_reg_IclR_C"/>
</dbReference>
<evidence type="ECO:0000313" key="8">
    <source>
        <dbReference type="EMBL" id="MBN7774002.1"/>
    </source>
</evidence>
<proteinExistence type="predicted"/>
<evidence type="ECO:0000256" key="2">
    <source>
        <dbReference type="ARBA" id="ARBA00023125"/>
    </source>
</evidence>
<dbReference type="InterPro" id="IPR036388">
    <property type="entry name" value="WH-like_DNA-bd_sf"/>
</dbReference>
<gene>
    <name evidence="8" type="ORF">JYB65_11565</name>
</gene>
<keyword evidence="9" id="KW-1185">Reference proteome</keyword>
<reference evidence="8" key="1">
    <citation type="submission" date="2021-02" db="EMBL/GenBank/DDBJ databases">
        <title>Abyssanaerobacter marinus gen.nov., sp., nov, anaerobic bacterium isolated from the Onnuri vent field of Indian Ocean and suggestion of Mogibacteriaceae fam. nov., and proposal of reclassification of ambiguous this family's genus member.</title>
        <authorList>
            <person name="Kim Y.J."/>
            <person name="Yang J.-A."/>
        </authorList>
    </citation>
    <scope>NUCLEOTIDE SEQUENCE</scope>
    <source>
        <strain evidence="8">DSM 2634</strain>
    </source>
</reference>
<dbReference type="GO" id="GO:0045892">
    <property type="term" value="P:negative regulation of DNA-templated transcription"/>
    <property type="evidence" value="ECO:0007669"/>
    <property type="project" value="TreeGrafter"/>
</dbReference>
<dbReference type="InterPro" id="IPR029016">
    <property type="entry name" value="GAF-like_dom_sf"/>
</dbReference>
<dbReference type="PROSITE" id="PS51077">
    <property type="entry name" value="HTH_ICLR"/>
    <property type="match status" value="1"/>
</dbReference>
<accession>A0A939DA35</accession>
<protein>
    <recommendedName>
        <fullName evidence="5">Glycerol operon regulatory protein</fullName>
    </recommendedName>
</protein>
<dbReference type="Gene3D" id="3.30.450.40">
    <property type="match status" value="1"/>
</dbReference>
<dbReference type="InterPro" id="IPR050707">
    <property type="entry name" value="HTH_MetabolicPath_Reg"/>
</dbReference>
<dbReference type="Pfam" id="PF01614">
    <property type="entry name" value="IclR_C"/>
    <property type="match status" value="1"/>
</dbReference>
<dbReference type="SUPFAM" id="SSF55781">
    <property type="entry name" value="GAF domain-like"/>
    <property type="match status" value="1"/>
</dbReference>
<organism evidence="8 9">
    <name type="scientific">Clostridium aminobutyricum</name>
    <dbReference type="NCBI Taxonomy" id="33953"/>
    <lineage>
        <taxon>Bacteria</taxon>
        <taxon>Bacillati</taxon>
        <taxon>Bacillota</taxon>
        <taxon>Clostridia</taxon>
        <taxon>Eubacteriales</taxon>
        <taxon>Clostridiaceae</taxon>
        <taxon>Clostridium</taxon>
    </lineage>
</organism>
<evidence type="ECO:0000313" key="9">
    <source>
        <dbReference type="Proteomes" id="UP000664545"/>
    </source>
</evidence>
<dbReference type="PANTHER" id="PTHR30136">
    <property type="entry name" value="HELIX-TURN-HELIX TRANSCRIPTIONAL REGULATOR, ICLR FAMILY"/>
    <property type="match status" value="1"/>
</dbReference>
<sequence>MSEKNLIQSVERAARIFDCFDSLNLELSLSQISEKLNLNISTVHGIINTLVAHSYIDKDLDNGKYKLGIKFLLKGNIVSESLDFKKIGHPYLIDLTKKYNETTHLYSYRNGEIYCIDKIESPHTYLIMSSKAGGSLPMHAAASGKAILANLSSDQLDRYLNGYKFIPYTNKTIINRQQLIEDLRKTKNQGFGIEDEEIELGAYSISVAIMDVKNRVLGTISIVGPTIRMKEKEQEIFVDLLAAGNSISNSFGYFKK</sequence>
<dbReference type="Proteomes" id="UP000664545">
    <property type="component" value="Unassembled WGS sequence"/>
</dbReference>
<evidence type="ECO:0000256" key="3">
    <source>
        <dbReference type="ARBA" id="ARBA00023163"/>
    </source>
</evidence>
<dbReference type="GO" id="GO:0003700">
    <property type="term" value="F:DNA-binding transcription factor activity"/>
    <property type="evidence" value="ECO:0007669"/>
    <property type="project" value="TreeGrafter"/>
</dbReference>
<comment type="caution">
    <text evidence="8">The sequence shown here is derived from an EMBL/GenBank/DDBJ whole genome shotgun (WGS) entry which is preliminary data.</text>
</comment>
<dbReference type="EMBL" id="JAFJZZ010000005">
    <property type="protein sequence ID" value="MBN7774002.1"/>
    <property type="molecule type" value="Genomic_DNA"/>
</dbReference>
<name>A0A939DA35_CLOAM</name>
<dbReference type="SUPFAM" id="SSF46785">
    <property type="entry name" value="Winged helix' DNA-binding domain"/>
    <property type="match status" value="1"/>
</dbReference>
<dbReference type="InterPro" id="IPR036390">
    <property type="entry name" value="WH_DNA-bd_sf"/>
</dbReference>
<evidence type="ECO:0000259" key="7">
    <source>
        <dbReference type="PROSITE" id="PS51078"/>
    </source>
</evidence>
<evidence type="ECO:0000256" key="5">
    <source>
        <dbReference type="ARBA" id="ARBA00070406"/>
    </source>
</evidence>
<evidence type="ECO:0000256" key="1">
    <source>
        <dbReference type="ARBA" id="ARBA00023015"/>
    </source>
</evidence>
<dbReference type="SMART" id="SM00346">
    <property type="entry name" value="HTH_ICLR"/>
    <property type="match status" value="1"/>
</dbReference>
<evidence type="ECO:0000256" key="4">
    <source>
        <dbReference type="ARBA" id="ARBA00058938"/>
    </source>
</evidence>
<dbReference type="Gene3D" id="1.10.10.10">
    <property type="entry name" value="Winged helix-like DNA-binding domain superfamily/Winged helix DNA-binding domain"/>
    <property type="match status" value="1"/>
</dbReference>
<keyword evidence="2" id="KW-0238">DNA-binding</keyword>
<dbReference type="RefSeq" id="WP_206582834.1">
    <property type="nucleotide sequence ID" value="NZ_JAFJZZ010000005.1"/>
</dbReference>
<feature type="domain" description="HTH iclR-type" evidence="6">
    <location>
        <begin position="7"/>
        <end position="69"/>
    </location>
</feature>
<feature type="domain" description="IclR-ED" evidence="7">
    <location>
        <begin position="70"/>
        <end position="253"/>
    </location>
</feature>
<dbReference type="Pfam" id="PF09339">
    <property type="entry name" value="HTH_IclR"/>
    <property type="match status" value="1"/>
</dbReference>